<evidence type="ECO:0000259" key="1">
    <source>
        <dbReference type="Pfam" id="PF12937"/>
    </source>
</evidence>
<dbReference type="InterPro" id="IPR001810">
    <property type="entry name" value="F-box_dom"/>
</dbReference>
<dbReference type="RefSeq" id="XP_025356792.1">
    <property type="nucleotide sequence ID" value="XM_025500609.1"/>
</dbReference>
<dbReference type="Pfam" id="PF12937">
    <property type="entry name" value="F-box-like"/>
    <property type="match status" value="1"/>
</dbReference>
<dbReference type="EMBL" id="KZ819602">
    <property type="protein sequence ID" value="PWN36490.1"/>
    <property type="molecule type" value="Genomic_DNA"/>
</dbReference>
<reference evidence="2 3" key="1">
    <citation type="journal article" date="2018" name="Mol. Biol. Evol.">
        <title>Broad Genomic Sampling Reveals a Smut Pathogenic Ancestry of the Fungal Clade Ustilaginomycotina.</title>
        <authorList>
            <person name="Kijpornyongpan T."/>
            <person name="Mondo S.J."/>
            <person name="Barry K."/>
            <person name="Sandor L."/>
            <person name="Lee J."/>
            <person name="Lipzen A."/>
            <person name="Pangilinan J."/>
            <person name="LaButti K."/>
            <person name="Hainaut M."/>
            <person name="Henrissat B."/>
            <person name="Grigoriev I.V."/>
            <person name="Spatafora J.W."/>
            <person name="Aime M.C."/>
        </authorList>
    </citation>
    <scope>NUCLEOTIDE SEQUENCE [LARGE SCALE GENOMIC DNA]</scope>
    <source>
        <strain evidence="2 3">MCA 3882</strain>
    </source>
</reference>
<name>A0A316VG30_9BASI</name>
<dbReference type="Proteomes" id="UP000245771">
    <property type="component" value="Unassembled WGS sequence"/>
</dbReference>
<feature type="domain" description="F-box" evidence="1">
    <location>
        <begin position="55"/>
        <end position="80"/>
    </location>
</feature>
<sequence>MPLGREHVLPPEILLRITDFIKTDHAINMPFRLREYNFEPMADAWREWQDIRRNYDLLNLAQTCRHFRQIVLPILWKEIKLCRIYMVEFIDAFIKKLQNSNISHPCLCGLVQTVTFSEYRISPFQFWWERRKEIMMSEFFKAAYRIGCHGEYAKERSKHESAQVPCISNFEHLQALILRILHATKAKHFNIHHDVHLADFEHSRLMKFSNMGIDVLYKL</sequence>
<dbReference type="GeneID" id="37022390"/>
<dbReference type="Gene3D" id="1.20.1280.50">
    <property type="match status" value="1"/>
</dbReference>
<dbReference type="AlphaFoldDB" id="A0A316VG30"/>
<evidence type="ECO:0000313" key="2">
    <source>
        <dbReference type="EMBL" id="PWN36490.1"/>
    </source>
</evidence>
<keyword evidence="3" id="KW-1185">Reference proteome</keyword>
<gene>
    <name evidence="2" type="ORF">FA14DRAFT_175802</name>
</gene>
<protein>
    <recommendedName>
        <fullName evidence="1">F-box domain-containing protein</fullName>
    </recommendedName>
</protein>
<dbReference type="InParanoid" id="A0A316VG30"/>
<evidence type="ECO:0000313" key="3">
    <source>
        <dbReference type="Proteomes" id="UP000245771"/>
    </source>
</evidence>
<accession>A0A316VG30</accession>
<organism evidence="2 3">
    <name type="scientific">Meira miltonrushii</name>
    <dbReference type="NCBI Taxonomy" id="1280837"/>
    <lineage>
        <taxon>Eukaryota</taxon>
        <taxon>Fungi</taxon>
        <taxon>Dikarya</taxon>
        <taxon>Basidiomycota</taxon>
        <taxon>Ustilaginomycotina</taxon>
        <taxon>Exobasidiomycetes</taxon>
        <taxon>Exobasidiales</taxon>
        <taxon>Brachybasidiaceae</taxon>
        <taxon>Meira</taxon>
    </lineage>
</organism>
<proteinExistence type="predicted"/>